<dbReference type="GO" id="GO:0004519">
    <property type="term" value="F:endonuclease activity"/>
    <property type="evidence" value="ECO:0007669"/>
    <property type="project" value="UniProtKB-KW"/>
</dbReference>
<protein>
    <submittedName>
        <fullName evidence="1">Endonuclease</fullName>
    </submittedName>
</protein>
<dbReference type="AlphaFoldDB" id="A0A4V1BE42"/>
<gene>
    <name evidence="1" type="ORF">EXE57_14345</name>
</gene>
<dbReference type="EMBL" id="CP038267">
    <property type="protein sequence ID" value="QBR93312.1"/>
    <property type="molecule type" value="Genomic_DNA"/>
</dbReference>
<dbReference type="GO" id="GO:0006281">
    <property type="term" value="P:DNA repair"/>
    <property type="evidence" value="ECO:0007669"/>
    <property type="project" value="InterPro"/>
</dbReference>
<dbReference type="OrthoDB" id="3078554at2"/>
<dbReference type="InterPro" id="IPR011257">
    <property type="entry name" value="DNA_glycosylase"/>
</dbReference>
<evidence type="ECO:0000313" key="2">
    <source>
        <dbReference type="Proteomes" id="UP000294894"/>
    </source>
</evidence>
<evidence type="ECO:0000313" key="1">
    <source>
        <dbReference type="EMBL" id="QBR93312.1"/>
    </source>
</evidence>
<organism evidence="1 2">
    <name type="scientific">Nocardioides euryhalodurans</name>
    <dbReference type="NCBI Taxonomy" id="2518370"/>
    <lineage>
        <taxon>Bacteria</taxon>
        <taxon>Bacillati</taxon>
        <taxon>Actinomycetota</taxon>
        <taxon>Actinomycetes</taxon>
        <taxon>Propionibacteriales</taxon>
        <taxon>Nocardioidaceae</taxon>
        <taxon>Nocardioides</taxon>
    </lineage>
</organism>
<dbReference type="KEGG" id="noy:EXE57_14345"/>
<keyword evidence="1" id="KW-0378">Hydrolase</keyword>
<sequence>MRVPPHSGAPRVTTSHHEIVADLLEHGRGTYALEGGITLRDKPAPLFQLLVLCTLAATRIDAGLAAAAARELFRAGWRTPERLAESTWQQRVDALGRGGYRRYDESTASSLEETATRVLRDHDGDLRALRPSARSAVPDLEDAIASFPRIGPVGARLFCREVQEVWPAVRPYFDPRALRRAETLGLPTDPEALASLAPRGRLTDLAAALGRSS</sequence>
<keyword evidence="1" id="KW-0540">Nuclease</keyword>
<accession>A0A4V1BE42</accession>
<name>A0A4V1BE42_9ACTN</name>
<keyword evidence="2" id="KW-1185">Reference proteome</keyword>
<dbReference type="SUPFAM" id="SSF48150">
    <property type="entry name" value="DNA-glycosylase"/>
    <property type="match status" value="1"/>
</dbReference>
<proteinExistence type="predicted"/>
<dbReference type="Proteomes" id="UP000294894">
    <property type="component" value="Chromosome"/>
</dbReference>
<keyword evidence="1" id="KW-0255">Endonuclease</keyword>
<reference evidence="1 2" key="1">
    <citation type="submission" date="2019-03" db="EMBL/GenBank/DDBJ databases">
        <title>Three New Species of Nocardioides, Nocardioides euryhalodurans sp. nov., Nocardioides seonyuensis sp. nov. and Nocardioides eburneoflavus sp. nov., Iolated from Soil.</title>
        <authorList>
            <person name="Roh S.G."/>
            <person name="Lee C."/>
            <person name="Kim M.-K."/>
            <person name="Kim S.B."/>
        </authorList>
    </citation>
    <scope>NUCLEOTIDE SEQUENCE [LARGE SCALE GENOMIC DNA]</scope>
    <source>
        <strain evidence="1 2">MMS17-SY117</strain>
    </source>
</reference>